<organism evidence="2 3">
    <name type="scientific">Brevibacillus ruminantium</name>
    <dbReference type="NCBI Taxonomy" id="2950604"/>
    <lineage>
        <taxon>Bacteria</taxon>
        <taxon>Bacillati</taxon>
        <taxon>Bacillota</taxon>
        <taxon>Bacilli</taxon>
        <taxon>Bacillales</taxon>
        <taxon>Paenibacillaceae</taxon>
        <taxon>Brevibacillus</taxon>
    </lineage>
</organism>
<dbReference type="InterPro" id="IPR029063">
    <property type="entry name" value="SAM-dependent_MTases_sf"/>
</dbReference>
<evidence type="ECO:0000313" key="2">
    <source>
        <dbReference type="EMBL" id="USG64701.1"/>
    </source>
</evidence>
<accession>A0ABY4WBY7</accession>
<sequence length="250" mass="28212">MFSSYSELATEVYDLDKPVGHSFGDIEYYMQRLSGCKGRILEAAVGSGRMLIPLLQAGFLVDGVDNSPEMLASCRNRCAERGLQPSLYEGELQGFSLPNKYDAIIIPTGSFLLLEQRKDSIAALQCFYQHLGEGGRVILDVFLPSDFTTGSVTTKTWTTPDQHVITMESKQVEVNLLDQYTVTYLKYEKWKNGQLVKTELQRFPLRWYGIEEFTLLLQSIGFSDITVSAGYQYLNPPSDANQVFTFEAYK</sequence>
<protein>
    <submittedName>
        <fullName evidence="2">Class I SAM-dependent methyltransferase</fullName>
    </submittedName>
</protein>
<proteinExistence type="predicted"/>
<gene>
    <name evidence="2" type="ORF">NDK47_21540</name>
</gene>
<dbReference type="Proteomes" id="UP001056500">
    <property type="component" value="Chromosome"/>
</dbReference>
<feature type="domain" description="Methyltransferase" evidence="1">
    <location>
        <begin position="40"/>
        <end position="135"/>
    </location>
</feature>
<dbReference type="EMBL" id="CP098755">
    <property type="protein sequence ID" value="USG64701.1"/>
    <property type="molecule type" value="Genomic_DNA"/>
</dbReference>
<keyword evidence="3" id="KW-1185">Reference proteome</keyword>
<dbReference type="RefSeq" id="WP_251871812.1">
    <property type="nucleotide sequence ID" value="NZ_CP098755.1"/>
</dbReference>
<dbReference type="Gene3D" id="3.40.50.150">
    <property type="entry name" value="Vaccinia Virus protein VP39"/>
    <property type="match status" value="1"/>
</dbReference>
<reference evidence="2" key="1">
    <citation type="submission" date="2022-06" db="EMBL/GenBank/DDBJ databases">
        <title>Genome sequencing of Brevibacillus sp. BB3-R1.</title>
        <authorList>
            <person name="Heo J."/>
            <person name="Lee D."/>
            <person name="Won M."/>
            <person name="Han B.-H."/>
            <person name="Hong S.-B."/>
            <person name="Kwon S.-W."/>
        </authorList>
    </citation>
    <scope>NUCLEOTIDE SEQUENCE</scope>
    <source>
        <strain evidence="2">BB3-R1</strain>
    </source>
</reference>
<dbReference type="CDD" id="cd02440">
    <property type="entry name" value="AdoMet_MTases"/>
    <property type="match status" value="1"/>
</dbReference>
<dbReference type="GO" id="GO:0032259">
    <property type="term" value="P:methylation"/>
    <property type="evidence" value="ECO:0007669"/>
    <property type="project" value="UniProtKB-KW"/>
</dbReference>
<dbReference type="GO" id="GO:0008168">
    <property type="term" value="F:methyltransferase activity"/>
    <property type="evidence" value="ECO:0007669"/>
    <property type="project" value="UniProtKB-KW"/>
</dbReference>
<evidence type="ECO:0000313" key="3">
    <source>
        <dbReference type="Proteomes" id="UP001056500"/>
    </source>
</evidence>
<dbReference type="InterPro" id="IPR041698">
    <property type="entry name" value="Methyltransf_25"/>
</dbReference>
<keyword evidence="2" id="KW-0808">Transferase</keyword>
<dbReference type="Gene3D" id="2.20.130.10">
    <property type="entry name" value="CAC2371-like domains"/>
    <property type="match status" value="1"/>
</dbReference>
<dbReference type="SUPFAM" id="SSF53335">
    <property type="entry name" value="S-adenosyl-L-methionine-dependent methyltransferases"/>
    <property type="match status" value="1"/>
</dbReference>
<keyword evidence="2" id="KW-0489">Methyltransferase</keyword>
<dbReference type="Pfam" id="PF13649">
    <property type="entry name" value="Methyltransf_25"/>
    <property type="match status" value="1"/>
</dbReference>
<name>A0ABY4WBY7_9BACL</name>
<evidence type="ECO:0000259" key="1">
    <source>
        <dbReference type="Pfam" id="PF13649"/>
    </source>
</evidence>